<keyword evidence="3" id="KW-1185">Reference proteome</keyword>
<name>A0A6J8CX87_MYTCO</name>
<dbReference type="Proteomes" id="UP000507470">
    <property type="component" value="Unassembled WGS sequence"/>
</dbReference>
<evidence type="ECO:0000313" key="2">
    <source>
        <dbReference type="EMBL" id="CAC5400079.1"/>
    </source>
</evidence>
<dbReference type="PROSITE" id="PS00028">
    <property type="entry name" value="ZINC_FINGER_C2H2_1"/>
    <property type="match status" value="1"/>
</dbReference>
<dbReference type="AlphaFoldDB" id="A0A6J8CX87"/>
<proteinExistence type="predicted"/>
<protein>
    <recommendedName>
        <fullName evidence="1">C2H2-type domain-containing protein</fullName>
    </recommendedName>
</protein>
<feature type="domain" description="C2H2-type" evidence="1">
    <location>
        <begin position="276"/>
        <end position="298"/>
    </location>
</feature>
<dbReference type="EMBL" id="CACVKT020006160">
    <property type="protein sequence ID" value="CAC5400079.1"/>
    <property type="molecule type" value="Genomic_DNA"/>
</dbReference>
<dbReference type="OrthoDB" id="6151976at2759"/>
<organism evidence="2 3">
    <name type="scientific">Mytilus coruscus</name>
    <name type="common">Sea mussel</name>
    <dbReference type="NCBI Taxonomy" id="42192"/>
    <lineage>
        <taxon>Eukaryota</taxon>
        <taxon>Metazoa</taxon>
        <taxon>Spiralia</taxon>
        <taxon>Lophotrochozoa</taxon>
        <taxon>Mollusca</taxon>
        <taxon>Bivalvia</taxon>
        <taxon>Autobranchia</taxon>
        <taxon>Pteriomorphia</taxon>
        <taxon>Mytilida</taxon>
        <taxon>Mytiloidea</taxon>
        <taxon>Mytilidae</taxon>
        <taxon>Mytilinae</taxon>
        <taxon>Mytilus</taxon>
    </lineage>
</organism>
<evidence type="ECO:0000259" key="1">
    <source>
        <dbReference type="PROSITE" id="PS00028"/>
    </source>
</evidence>
<reference evidence="2 3" key="1">
    <citation type="submission" date="2020-06" db="EMBL/GenBank/DDBJ databases">
        <authorList>
            <person name="Li R."/>
            <person name="Bekaert M."/>
        </authorList>
    </citation>
    <scope>NUCLEOTIDE SEQUENCE [LARGE SCALE GENOMIC DNA]</scope>
    <source>
        <strain evidence="3">wild</strain>
    </source>
</reference>
<evidence type="ECO:0000313" key="3">
    <source>
        <dbReference type="Proteomes" id="UP000507470"/>
    </source>
</evidence>
<gene>
    <name evidence="2" type="ORF">MCOR_34295</name>
</gene>
<dbReference type="InterPro" id="IPR013087">
    <property type="entry name" value="Znf_C2H2_type"/>
</dbReference>
<sequence length="423" mass="48970">MCLSNGGHDEHIGYDFCLNSFSNCSDLKMECTVFGNNPNVHAEPNGITWSLAASNCGDNGLESDEDVMKRSNFTSDLKFWIGMTTDEIRTDSQELGMLIGVLQRKLRVVTDFKSENSVITNIIHVMPNSNSLLQFEERFSPRHWFKCDQTSKNKAIGDILIIFQQEDVAFCKFRNQFIEEQLEVVRDGFTVEDGNIDWNCNPHDRYNFVTSGHPDDKIKVVMGHPCFENPCSFKSVEKVFDHIENLTKSNRKWTILGCDAPPYTIGNKVIGNHMVCIDCEIEFEEEEAFLEHIKDRDHCLSTPIENCRKYNNIFIFPGGKDLDKDFINMSQKDKEHRRQHFLWLHDKSLGTKKKYEPFFVLPEDRANYEDVSNKMKAEISKLVEEQLKSIGDQKLNKTWTKIKRKTKADFLTFRIQSQVEDVS</sequence>
<accession>A0A6J8CX87</accession>